<dbReference type="SUPFAM" id="SSF69322">
    <property type="entry name" value="Tricorn protease domain 2"/>
    <property type="match status" value="1"/>
</dbReference>
<sequence length="445" mass="49855">MTLFTRRVITISFILAFFIIAPVTLLYTSGFRYNWQKKKIGEVGVLGIKTYPTNTNVYLNNQQQKNSSPLYINDLAPNVYTVRVELPGYFSWTKNLEVQSLESTLAYDITLFKQSKPQSLVNGIINAYALDHTGEHIAVVRDAQTIEIFSSSGEKQDTLYTSPEKNLTQVQISWSANNSYILVTNLTNQNSSLVVPTDTKKQTKTTLKLAGAPLIHPRFDNSDDEILYGIMNAQLVKISLSSSQMSPLQEFVQSFEVTPIGVITLISTPTGVEVTRLTNRLILKPSEKLSTLPKGDYALLPGSVRSFIAILNKTTDKIWLLNTKNSASQFIELNANTGMFGDGTKNEVFLSSGKEEINVFNSTKNQSTLLGRYAKAPSFSLPLYNTPYYLFYIENKLSIMELDNRDKRNTITLLTDPSISNISMDKLSTKIFYTTPAGLFMLEIQ</sequence>
<proteinExistence type="predicted"/>
<dbReference type="Proteomes" id="UP000033999">
    <property type="component" value="Unassembled WGS sequence"/>
</dbReference>
<gene>
    <name evidence="3" type="ORF">UX10_C0001G0025</name>
</gene>
<dbReference type="InterPro" id="IPR013229">
    <property type="entry name" value="PEGA"/>
</dbReference>
<comment type="caution">
    <text evidence="3">The sequence shown here is derived from an EMBL/GenBank/DDBJ whole genome shotgun (WGS) entry which is preliminary data.</text>
</comment>
<keyword evidence="1" id="KW-0472">Membrane</keyword>
<keyword evidence="1" id="KW-1133">Transmembrane helix</keyword>
<protein>
    <recommendedName>
        <fullName evidence="2">PEGA domain-containing protein</fullName>
    </recommendedName>
</protein>
<evidence type="ECO:0000313" key="3">
    <source>
        <dbReference type="EMBL" id="KKU08266.1"/>
    </source>
</evidence>
<dbReference type="EMBL" id="LCKX01000001">
    <property type="protein sequence ID" value="KKU08266.1"/>
    <property type="molecule type" value="Genomic_DNA"/>
</dbReference>
<evidence type="ECO:0000259" key="2">
    <source>
        <dbReference type="Pfam" id="PF08308"/>
    </source>
</evidence>
<dbReference type="Pfam" id="PF08308">
    <property type="entry name" value="PEGA"/>
    <property type="match status" value="1"/>
</dbReference>
<keyword evidence="1" id="KW-0812">Transmembrane</keyword>
<name>A0A0G1MIT5_9BACT</name>
<organism evidence="3 4">
    <name type="scientific">Candidatus Magasanikbacteria bacterium GW2011_GWA2_45_39</name>
    <dbReference type="NCBI Taxonomy" id="1619041"/>
    <lineage>
        <taxon>Bacteria</taxon>
        <taxon>Candidatus Magasanikiibacteriota</taxon>
    </lineage>
</organism>
<reference evidence="3 4" key="1">
    <citation type="journal article" date="2015" name="Nature">
        <title>rRNA introns, odd ribosomes, and small enigmatic genomes across a large radiation of phyla.</title>
        <authorList>
            <person name="Brown C.T."/>
            <person name="Hug L.A."/>
            <person name="Thomas B.C."/>
            <person name="Sharon I."/>
            <person name="Castelle C.J."/>
            <person name="Singh A."/>
            <person name="Wilkins M.J."/>
            <person name="Williams K.H."/>
            <person name="Banfield J.F."/>
        </authorList>
    </citation>
    <scope>NUCLEOTIDE SEQUENCE [LARGE SCALE GENOMIC DNA]</scope>
</reference>
<feature type="transmembrane region" description="Helical" evidence="1">
    <location>
        <begin position="6"/>
        <end position="28"/>
    </location>
</feature>
<feature type="domain" description="PEGA" evidence="2">
    <location>
        <begin position="44"/>
        <end position="104"/>
    </location>
</feature>
<evidence type="ECO:0000313" key="4">
    <source>
        <dbReference type="Proteomes" id="UP000033999"/>
    </source>
</evidence>
<evidence type="ECO:0000256" key="1">
    <source>
        <dbReference type="SAM" id="Phobius"/>
    </source>
</evidence>
<accession>A0A0G1MIT5</accession>
<dbReference type="AlphaFoldDB" id="A0A0G1MIT5"/>